<comment type="caution">
    <text evidence="2">The sequence shown here is derived from an EMBL/GenBank/DDBJ whole genome shotgun (WGS) entry which is preliminary data.</text>
</comment>
<gene>
    <name evidence="2" type="ORF">B9Z65_7401</name>
</gene>
<keyword evidence="3" id="KW-1185">Reference proteome</keyword>
<dbReference type="EMBL" id="NHZQ01000448">
    <property type="protein sequence ID" value="PSK33514.1"/>
    <property type="molecule type" value="Genomic_DNA"/>
</dbReference>
<protein>
    <submittedName>
        <fullName evidence="2">Histone acetyltransferase mst1</fullName>
    </submittedName>
</protein>
<dbReference type="SUPFAM" id="SSF103473">
    <property type="entry name" value="MFS general substrate transporter"/>
    <property type="match status" value="1"/>
</dbReference>
<proteinExistence type="predicted"/>
<feature type="compositionally biased region" description="Low complexity" evidence="1">
    <location>
        <begin position="157"/>
        <end position="175"/>
    </location>
</feature>
<keyword evidence="2" id="KW-0808">Transferase</keyword>
<dbReference type="OrthoDB" id="6499973at2759"/>
<evidence type="ECO:0000313" key="2">
    <source>
        <dbReference type="EMBL" id="PSK33514.1"/>
    </source>
</evidence>
<reference evidence="2 3" key="1">
    <citation type="submission" date="2017-05" db="EMBL/GenBank/DDBJ databases">
        <title>Draft genome sequence of Elsinoe australis.</title>
        <authorList>
            <person name="Cheng Q."/>
        </authorList>
    </citation>
    <scope>NUCLEOTIDE SEQUENCE [LARGE SCALE GENOMIC DNA]</scope>
    <source>
        <strain evidence="2 3">NL1</strain>
    </source>
</reference>
<accession>A0A2P7YC23</accession>
<organism evidence="2 3">
    <name type="scientific">Elsinoe australis</name>
    <dbReference type="NCBI Taxonomy" id="40998"/>
    <lineage>
        <taxon>Eukaryota</taxon>
        <taxon>Fungi</taxon>
        <taxon>Dikarya</taxon>
        <taxon>Ascomycota</taxon>
        <taxon>Pezizomycotina</taxon>
        <taxon>Dothideomycetes</taxon>
        <taxon>Dothideomycetidae</taxon>
        <taxon>Myriangiales</taxon>
        <taxon>Elsinoaceae</taxon>
        <taxon>Elsinoe</taxon>
    </lineage>
</organism>
<evidence type="ECO:0000313" key="3">
    <source>
        <dbReference type="Proteomes" id="UP000243723"/>
    </source>
</evidence>
<dbReference type="AlphaFoldDB" id="A0A2P7YC23"/>
<dbReference type="InterPro" id="IPR036259">
    <property type="entry name" value="MFS_trans_sf"/>
</dbReference>
<feature type="region of interest" description="Disordered" evidence="1">
    <location>
        <begin position="157"/>
        <end position="189"/>
    </location>
</feature>
<dbReference type="Proteomes" id="UP000243723">
    <property type="component" value="Unassembled WGS sequence"/>
</dbReference>
<evidence type="ECO:0000256" key="1">
    <source>
        <dbReference type="SAM" id="MobiDB-lite"/>
    </source>
</evidence>
<name>A0A2P7YC23_9PEZI</name>
<sequence length="367" mass="40094">MAAHHSPALQVQPSNPMEDLWWNKLALPPHMEISSIRADETSSMIKDGVLLQDFVRHKSDGIIFLVDAREQRSEHSSALPYYLKKFVSRIRETEDSPLLVLLDNAEEEETTPVHVLQETVRKSLIAQNRGSQCYYEQLTPGPAKDFGQLLDWPCAPSASPPSSSTAKASSSSASNAPPPASSYLQPSTSNPRPPSLSFLTLAVFAIVCNNLGGTALLPTYHRLSGFLTGTQFDALTVLNSMSFFGDALPGFAADRVERFNTLACLIVLTLVTMEAVWLPFGAGSEVALYTVVCLFRSSSGGWVSLSLSPVCAGQLCRTEEYRTFYRTLHFSDEHRKRDNVPVSGQLVHDDTEGVGGVPFGYALCGSY</sequence>
<dbReference type="GO" id="GO:0016740">
    <property type="term" value="F:transferase activity"/>
    <property type="evidence" value="ECO:0007669"/>
    <property type="project" value="UniProtKB-KW"/>
</dbReference>